<proteinExistence type="predicted"/>
<organism evidence="1 2">
    <name type="scientific">Aeromonas cavernicola</name>
    <dbReference type="NCBI Taxonomy" id="1006623"/>
    <lineage>
        <taxon>Bacteria</taxon>
        <taxon>Pseudomonadati</taxon>
        <taxon>Pseudomonadota</taxon>
        <taxon>Gammaproteobacteria</taxon>
        <taxon>Aeromonadales</taxon>
        <taxon>Aeromonadaceae</taxon>
        <taxon>Aeromonas</taxon>
    </lineage>
</organism>
<dbReference type="EMBL" id="PGGC01000096">
    <property type="protein sequence ID" value="PJG58683.1"/>
    <property type="molecule type" value="Genomic_DNA"/>
</dbReference>
<name>A0A2H9U3S1_9GAMM</name>
<sequence>MGAAPEADGDAHRGCNPRATVQARETDWAPLTSLPPLTVAATLRCYPDCGAPSARGGANNAWGSPWLIGVASGQLTLMGGAPAVLHLHICRWITAAWAKQ</sequence>
<evidence type="ECO:0000313" key="1">
    <source>
        <dbReference type="EMBL" id="PJG58683.1"/>
    </source>
</evidence>
<reference evidence="1 2" key="1">
    <citation type="submission" date="2017-11" db="EMBL/GenBank/DDBJ databases">
        <title>Draft genome sequence of environmental isolate Aeromonas cavernicola sp. nov. MDC 2508.</title>
        <authorList>
            <person name="Colston S.M."/>
            <person name="Navarro A."/>
            <person name="Martinez-Murcia A.J."/>
            <person name="Graf J."/>
        </authorList>
    </citation>
    <scope>NUCLEOTIDE SEQUENCE [LARGE SCALE GENOMIC DNA]</scope>
    <source>
        <strain evidence="1 2">MDC 2508</strain>
    </source>
</reference>
<keyword evidence="2" id="KW-1185">Reference proteome</keyword>
<protein>
    <submittedName>
        <fullName evidence="1">Uncharacterized protein</fullName>
    </submittedName>
</protein>
<gene>
    <name evidence="1" type="ORF">CUC53_11315</name>
</gene>
<evidence type="ECO:0000313" key="2">
    <source>
        <dbReference type="Proteomes" id="UP000235861"/>
    </source>
</evidence>
<dbReference type="AlphaFoldDB" id="A0A2H9U3S1"/>
<accession>A0A2H9U3S1</accession>
<dbReference type="RefSeq" id="WP_100294263.1">
    <property type="nucleotide sequence ID" value="NZ_PGGC01000096.1"/>
</dbReference>
<dbReference type="Proteomes" id="UP000235861">
    <property type="component" value="Unassembled WGS sequence"/>
</dbReference>
<comment type="caution">
    <text evidence="1">The sequence shown here is derived from an EMBL/GenBank/DDBJ whole genome shotgun (WGS) entry which is preliminary data.</text>
</comment>